<comment type="similarity">
    <text evidence="2">Belongs to the ORC5 family.</text>
</comment>
<dbReference type="AlphaFoldDB" id="A0A384K4C9"/>
<evidence type="ECO:0000259" key="8">
    <source>
        <dbReference type="Pfam" id="PF13191"/>
    </source>
</evidence>
<dbReference type="GO" id="GO:0006270">
    <property type="term" value="P:DNA replication initiation"/>
    <property type="evidence" value="ECO:0007669"/>
    <property type="project" value="TreeGrafter"/>
</dbReference>
<evidence type="ECO:0000259" key="9">
    <source>
        <dbReference type="Pfam" id="PF14630"/>
    </source>
</evidence>
<dbReference type="InterPro" id="IPR041664">
    <property type="entry name" value="AAA_16"/>
</dbReference>
<reference evidence="11 12" key="2">
    <citation type="journal article" date="2012" name="Eukaryot. Cell">
        <title>Genome update of Botrytis cinerea strains B05.10 and T4.</title>
        <authorList>
            <person name="Staats M."/>
            <person name="van Kan J.A."/>
        </authorList>
    </citation>
    <scope>NUCLEOTIDE SEQUENCE [LARGE SCALE GENOMIC DNA]</scope>
    <source>
        <strain evidence="11 12">B05.10</strain>
    </source>
</reference>
<organism evidence="11 12">
    <name type="scientific">Botryotinia fuckeliana (strain B05.10)</name>
    <name type="common">Noble rot fungus</name>
    <name type="synonym">Botrytis cinerea</name>
    <dbReference type="NCBI Taxonomy" id="332648"/>
    <lineage>
        <taxon>Eukaryota</taxon>
        <taxon>Fungi</taxon>
        <taxon>Dikarya</taxon>
        <taxon>Ascomycota</taxon>
        <taxon>Pezizomycotina</taxon>
        <taxon>Leotiomycetes</taxon>
        <taxon>Helotiales</taxon>
        <taxon>Sclerotiniaceae</taxon>
        <taxon>Botrytis</taxon>
    </lineage>
</organism>
<reference evidence="11 12" key="3">
    <citation type="journal article" date="2017" name="Mol. Plant Pathol.">
        <title>A gapless genome sequence of the fungus Botrytis cinerea.</title>
        <authorList>
            <person name="Van Kan J.A."/>
            <person name="Stassen J.H."/>
            <person name="Mosbach A."/>
            <person name="Van Der Lee T.A."/>
            <person name="Faino L."/>
            <person name="Farmer A.D."/>
            <person name="Papasotiriou D.G."/>
            <person name="Zhou S."/>
            <person name="Seidl M.F."/>
            <person name="Cottam E."/>
            <person name="Edel D."/>
            <person name="Hahn M."/>
            <person name="Schwartz D.C."/>
            <person name="Dietrich R.A."/>
            <person name="Widdison S."/>
            <person name="Scalliet G."/>
        </authorList>
    </citation>
    <scope>NUCLEOTIDE SEQUENCE [LARGE SCALE GENOMIC DNA]</scope>
    <source>
        <strain evidence="11 12">B05.10</strain>
    </source>
</reference>
<evidence type="ECO:0000256" key="3">
    <source>
        <dbReference type="ARBA" id="ARBA00022705"/>
    </source>
</evidence>
<dbReference type="Pfam" id="PF13191">
    <property type="entry name" value="AAA_16"/>
    <property type="match status" value="1"/>
</dbReference>
<keyword evidence="4" id="KW-0547">Nucleotide-binding</keyword>
<name>A0A384K4C9_BOTFB</name>
<dbReference type="InterPro" id="IPR047088">
    <property type="entry name" value="ORC5_C"/>
</dbReference>
<keyword evidence="5" id="KW-0067">ATP-binding</keyword>
<evidence type="ECO:0000256" key="5">
    <source>
        <dbReference type="ARBA" id="ARBA00022840"/>
    </source>
</evidence>
<dbReference type="Pfam" id="PF21639">
    <property type="entry name" value="ORC5_lid"/>
    <property type="match status" value="1"/>
</dbReference>
<proteinExistence type="inferred from homology"/>
<dbReference type="GO" id="GO:0005664">
    <property type="term" value="C:nuclear origin of replication recognition complex"/>
    <property type="evidence" value="ECO:0007669"/>
    <property type="project" value="TreeGrafter"/>
</dbReference>
<evidence type="ECO:0000313" key="12">
    <source>
        <dbReference type="Proteomes" id="UP000001798"/>
    </source>
</evidence>
<dbReference type="PANTHER" id="PTHR12705:SF0">
    <property type="entry name" value="ORIGIN RECOGNITION COMPLEX SUBUNIT 5"/>
    <property type="match status" value="1"/>
</dbReference>
<keyword evidence="3" id="KW-0235">DNA replication</keyword>
<evidence type="ECO:0000256" key="4">
    <source>
        <dbReference type="ARBA" id="ARBA00022741"/>
    </source>
</evidence>
<keyword evidence="12" id="KW-1185">Reference proteome</keyword>
<dbReference type="VEuPathDB" id="FungiDB:Bcin15g02010"/>
<reference evidence="11 12" key="1">
    <citation type="journal article" date="2011" name="PLoS Genet.">
        <title>Genomic analysis of the necrotrophic fungal pathogens Sclerotinia sclerotiorum and Botrytis cinerea.</title>
        <authorList>
            <person name="Amselem J."/>
            <person name="Cuomo C.A."/>
            <person name="van Kan J.A."/>
            <person name="Viaud M."/>
            <person name="Benito E.P."/>
            <person name="Couloux A."/>
            <person name="Coutinho P.M."/>
            <person name="de Vries R.P."/>
            <person name="Dyer P.S."/>
            <person name="Fillinger S."/>
            <person name="Fournier E."/>
            <person name="Gout L."/>
            <person name="Hahn M."/>
            <person name="Kohn L."/>
            <person name="Lapalu N."/>
            <person name="Plummer K.M."/>
            <person name="Pradier J.M."/>
            <person name="Quevillon E."/>
            <person name="Sharon A."/>
            <person name="Simon A."/>
            <person name="ten Have A."/>
            <person name="Tudzynski B."/>
            <person name="Tudzynski P."/>
            <person name="Wincker P."/>
            <person name="Andrew M."/>
            <person name="Anthouard V."/>
            <person name="Beever R.E."/>
            <person name="Beffa R."/>
            <person name="Benoit I."/>
            <person name="Bouzid O."/>
            <person name="Brault B."/>
            <person name="Chen Z."/>
            <person name="Choquer M."/>
            <person name="Collemare J."/>
            <person name="Cotton P."/>
            <person name="Danchin E.G."/>
            <person name="Da Silva C."/>
            <person name="Gautier A."/>
            <person name="Giraud C."/>
            <person name="Giraud T."/>
            <person name="Gonzalez C."/>
            <person name="Grossetete S."/>
            <person name="Guldener U."/>
            <person name="Henrissat B."/>
            <person name="Howlett B.J."/>
            <person name="Kodira C."/>
            <person name="Kretschmer M."/>
            <person name="Lappartient A."/>
            <person name="Leroch M."/>
            <person name="Levis C."/>
            <person name="Mauceli E."/>
            <person name="Neuveglise C."/>
            <person name="Oeser B."/>
            <person name="Pearson M."/>
            <person name="Poulain J."/>
            <person name="Poussereau N."/>
            <person name="Quesneville H."/>
            <person name="Rascle C."/>
            <person name="Schumacher J."/>
            <person name="Segurens B."/>
            <person name="Sexton A."/>
            <person name="Silva E."/>
            <person name="Sirven C."/>
            <person name="Soanes D.M."/>
            <person name="Talbot N.J."/>
            <person name="Templeton M."/>
            <person name="Yandava C."/>
            <person name="Yarden O."/>
            <person name="Zeng Q."/>
            <person name="Rollins J.A."/>
            <person name="Lebrun M.H."/>
            <person name="Dickman M."/>
        </authorList>
    </citation>
    <scope>NUCLEOTIDE SEQUENCE [LARGE SCALE GENOMIC DNA]</scope>
    <source>
        <strain evidence="11 12">B05.10</strain>
    </source>
</reference>
<evidence type="ECO:0000313" key="11">
    <source>
        <dbReference type="EMBL" id="ATZ57648.1"/>
    </source>
</evidence>
<evidence type="ECO:0000256" key="7">
    <source>
        <dbReference type="SAM" id="MobiDB-lite"/>
    </source>
</evidence>
<dbReference type="OrthoDB" id="365981at2759"/>
<dbReference type="Pfam" id="PF14630">
    <property type="entry name" value="ORC5_C"/>
    <property type="match status" value="1"/>
</dbReference>
<dbReference type="PANTHER" id="PTHR12705">
    <property type="entry name" value="ORIGIN RECOGNITION COMPLEX SUBUNIT 5"/>
    <property type="match status" value="1"/>
</dbReference>
<feature type="domain" description="Orc1-like AAA ATPase" evidence="8">
    <location>
        <begin position="19"/>
        <end position="183"/>
    </location>
</feature>
<dbReference type="GO" id="GO:0003688">
    <property type="term" value="F:DNA replication origin binding"/>
    <property type="evidence" value="ECO:0007669"/>
    <property type="project" value="TreeGrafter"/>
</dbReference>
<dbReference type="InterPro" id="IPR020796">
    <property type="entry name" value="ORC5"/>
</dbReference>
<dbReference type="InterPro" id="IPR048866">
    <property type="entry name" value="ORC5_lid"/>
</dbReference>
<comment type="subcellular location">
    <subcellularLocation>
        <location evidence="1">Nucleus</location>
    </subcellularLocation>
</comment>
<dbReference type="EMBL" id="CP009819">
    <property type="protein sequence ID" value="ATZ57648.1"/>
    <property type="molecule type" value="Genomic_DNA"/>
</dbReference>
<keyword evidence="6" id="KW-0539">Nucleus</keyword>
<protein>
    <submittedName>
        <fullName evidence="11">Bcorc5</fullName>
    </submittedName>
</protein>
<dbReference type="Gene3D" id="3.40.50.300">
    <property type="entry name" value="P-loop containing nucleotide triphosphate hydrolases"/>
    <property type="match status" value="1"/>
</dbReference>
<dbReference type="RefSeq" id="XP_024553272.1">
    <property type="nucleotide sequence ID" value="XM_024697457.1"/>
</dbReference>
<evidence type="ECO:0000256" key="6">
    <source>
        <dbReference type="ARBA" id="ARBA00023242"/>
    </source>
</evidence>
<sequence length="507" mass="55451">MVALFTLPNELVLSSLASQFPCREQQIRSLTTLLSIQAAPTKNIVLHGLEATGKSTIAKAVLEALSTHSPANNGALEEHFSNELQYAIIKSAECISGRHLLEQTIGAVANAVEWKGNIPRCENLAQLVVEVGKLLEGWTATNEAQAAKQRFVLVFDGIDRQREAPPTMLPALARMGEIIPNLTTIFITTIPRPSFFHLPGIPHIQFPSYTKPELVTILSRTCKPSPKLPDGSKETTSIWERFLPTIYDSLSKYSGRDLVSFREICLQLWPTFIQPILNGTYTSNEFSRLLIANRALLQNDTLLTPSVLAPITSASVVKKATSNTSTTQLQAQNNITTHLPYHTRLLLIASYLASHNPPRTDQHHFLQQTATKRKKRGGGTALTASTSRPGVSKSRKIPRKLLGPQAFLLERMIAIYHVLLEDADGRGRYSATNGNLKRKTKGLGAGEADIQMAVATLASLRLIAKMGSANAADTLDGGSRWRVAVGWEVVRGIARSVGVEAEDYLAE</sequence>
<dbReference type="Proteomes" id="UP000001798">
    <property type="component" value="Chromosome 15"/>
</dbReference>
<dbReference type="GeneID" id="5430008"/>
<dbReference type="SUPFAM" id="SSF52540">
    <property type="entry name" value="P-loop containing nucleoside triphosphate hydrolases"/>
    <property type="match status" value="1"/>
</dbReference>
<evidence type="ECO:0000259" key="10">
    <source>
        <dbReference type="Pfam" id="PF21639"/>
    </source>
</evidence>
<dbReference type="InterPro" id="IPR027417">
    <property type="entry name" value="P-loop_NTPase"/>
</dbReference>
<feature type="region of interest" description="Disordered" evidence="7">
    <location>
        <begin position="366"/>
        <end position="395"/>
    </location>
</feature>
<dbReference type="FunFam" id="3.40.50.300:FF:002614">
    <property type="entry name" value="Origin recognition complex subunit Orc5, putative"/>
    <property type="match status" value="1"/>
</dbReference>
<evidence type="ECO:0000256" key="2">
    <source>
        <dbReference type="ARBA" id="ARBA00006269"/>
    </source>
</evidence>
<feature type="domain" description="Origin recognition complex subunit 5 C-terminal" evidence="9">
    <location>
        <begin position="339"/>
        <end position="505"/>
    </location>
</feature>
<feature type="domain" description="ORC5 lid" evidence="10">
    <location>
        <begin position="239"/>
        <end position="298"/>
    </location>
</feature>
<dbReference type="KEGG" id="bfu:BCIN_15g02010"/>
<gene>
    <name evidence="11" type="primary">Bcorc5</name>
    <name evidence="11" type="ORF">BCIN_15g02010</name>
</gene>
<evidence type="ECO:0000256" key="1">
    <source>
        <dbReference type="ARBA" id="ARBA00004123"/>
    </source>
</evidence>
<accession>A0A384K4C9</accession>